<evidence type="ECO:0000259" key="2">
    <source>
        <dbReference type="Pfam" id="PF12146"/>
    </source>
</evidence>
<dbReference type="Gene3D" id="3.40.50.1820">
    <property type="entry name" value="alpha/beta hydrolase"/>
    <property type="match status" value="1"/>
</dbReference>
<dbReference type="PANTHER" id="PTHR12277:SF194">
    <property type="entry name" value="FI04476P"/>
    <property type="match status" value="1"/>
</dbReference>
<organism evidence="3">
    <name type="scientific">Rhodotorula toruloides</name>
    <name type="common">Yeast</name>
    <name type="synonym">Rhodosporidium toruloides</name>
    <dbReference type="NCBI Taxonomy" id="5286"/>
    <lineage>
        <taxon>Eukaryota</taxon>
        <taxon>Fungi</taxon>
        <taxon>Dikarya</taxon>
        <taxon>Basidiomycota</taxon>
        <taxon>Pucciniomycotina</taxon>
        <taxon>Microbotryomycetes</taxon>
        <taxon>Sporidiobolales</taxon>
        <taxon>Sporidiobolaceae</taxon>
        <taxon>Rhodotorula</taxon>
    </lineage>
</organism>
<dbReference type="AlphaFoldDB" id="A0A061AWJ7"/>
<dbReference type="GO" id="GO:0005789">
    <property type="term" value="C:endoplasmic reticulum membrane"/>
    <property type="evidence" value="ECO:0007669"/>
    <property type="project" value="TreeGrafter"/>
</dbReference>
<dbReference type="SUPFAM" id="SSF53474">
    <property type="entry name" value="alpha/beta-Hydrolases"/>
    <property type="match status" value="1"/>
</dbReference>
<sequence>MTSILRRAHSWVIWVGVAYIAFLASLAFEPIQNAFIYLHHVRIPLGVDFSRPESVGFAPGKVRPFNLTTSDGVRLGAWHVLPRDLYEEAVEKYGVPEEGPLPNEVFDAALKSPKHPTVVYNHGNAATRAAGNRVRVARHMSDMYANFVIYDYRGFADSSRTAPSEEGLLTDARRAFDYVYKDKGVPASRIAVMGQSLGTGVSAGMVARLAEEGIHPRALILVAPFSSVASLLETYKLGNYIPILSPLQRFPRLLEGLLRLLRTRFDTRSVIDSIRSPILILHAHNDPVIPLSHTRTLAEHLLGPLLSQHAESDQNEALKLARGKLVKETKAGGWGVVSRFERGEGKGEVVWAEALKGAHNEIGTSEYSVELIKSMVRPGEP</sequence>
<dbReference type="InterPro" id="IPR029058">
    <property type="entry name" value="AB_hydrolase_fold"/>
</dbReference>
<dbReference type="OrthoDB" id="446723at2759"/>
<feature type="domain" description="Serine aminopeptidase S33" evidence="2">
    <location>
        <begin position="116"/>
        <end position="230"/>
    </location>
</feature>
<dbReference type="Pfam" id="PF12146">
    <property type="entry name" value="Hydrolase_4"/>
    <property type="match status" value="1"/>
</dbReference>
<feature type="transmembrane region" description="Helical" evidence="1">
    <location>
        <begin position="12"/>
        <end position="28"/>
    </location>
</feature>
<dbReference type="GO" id="GO:0006660">
    <property type="term" value="P:phosphatidylserine catabolic process"/>
    <property type="evidence" value="ECO:0007669"/>
    <property type="project" value="TreeGrafter"/>
</dbReference>
<evidence type="ECO:0000256" key="1">
    <source>
        <dbReference type="SAM" id="Phobius"/>
    </source>
</evidence>
<dbReference type="GO" id="GO:0004622">
    <property type="term" value="F:phosphatidylcholine lysophospholipase activity"/>
    <property type="evidence" value="ECO:0007669"/>
    <property type="project" value="TreeGrafter"/>
</dbReference>
<gene>
    <name evidence="3" type="ORF">RHTO0S_04e09362g</name>
</gene>
<dbReference type="GO" id="GO:0047372">
    <property type="term" value="F:monoacylglycerol lipase activity"/>
    <property type="evidence" value="ECO:0007669"/>
    <property type="project" value="TreeGrafter"/>
</dbReference>
<protein>
    <submittedName>
        <fullName evidence="3">RHTO0S04e09362g1_1</fullName>
    </submittedName>
</protein>
<reference evidence="3" key="1">
    <citation type="journal article" date="2014" name="Genome Announc.">
        <title>Draft genome sequence of Rhodosporidium toruloides CECT1137, an oleaginous yeast of biotechnological interest.</title>
        <authorList>
            <person name="Morin N."/>
            <person name="Calcas X."/>
            <person name="Devillers H."/>
            <person name="Durrens P."/>
            <person name="Sherman D.J."/>
            <person name="Nicaud J.-M."/>
            <person name="Neuveglise C."/>
        </authorList>
    </citation>
    <scope>NUCLEOTIDE SEQUENCE</scope>
    <source>
        <strain evidence="3">CECT1137</strain>
    </source>
</reference>
<keyword evidence="1" id="KW-0812">Transmembrane</keyword>
<dbReference type="GO" id="GO:0052651">
    <property type="term" value="P:monoacylglycerol catabolic process"/>
    <property type="evidence" value="ECO:0007669"/>
    <property type="project" value="TreeGrafter"/>
</dbReference>
<dbReference type="EMBL" id="LK052939">
    <property type="protein sequence ID" value="CDR39783.1"/>
    <property type="molecule type" value="Genomic_DNA"/>
</dbReference>
<name>A0A061AWJ7_RHOTO</name>
<dbReference type="PANTHER" id="PTHR12277">
    <property type="entry name" value="ALPHA/BETA HYDROLASE DOMAIN-CONTAINING PROTEIN"/>
    <property type="match status" value="1"/>
</dbReference>
<dbReference type="InterPro" id="IPR022742">
    <property type="entry name" value="Hydrolase_4"/>
</dbReference>
<proteinExistence type="predicted"/>
<keyword evidence="1" id="KW-1133">Transmembrane helix</keyword>
<evidence type="ECO:0000313" key="3">
    <source>
        <dbReference type="EMBL" id="CDR39783.1"/>
    </source>
</evidence>
<accession>A0A061AWJ7</accession>
<keyword evidence="1" id="KW-0472">Membrane</keyword>